<organism evidence="3">
    <name type="scientific">Limosilactobacillus reuteri</name>
    <name type="common">Lactobacillus reuteri</name>
    <dbReference type="NCBI Taxonomy" id="1598"/>
    <lineage>
        <taxon>Bacteria</taxon>
        <taxon>Bacillati</taxon>
        <taxon>Bacillota</taxon>
        <taxon>Bacilli</taxon>
        <taxon>Lactobacillales</taxon>
        <taxon>Lactobacillaceae</taxon>
        <taxon>Limosilactobacillus</taxon>
    </lineage>
</organism>
<name>A0A0U5D715_LIMRT</name>
<proteinExistence type="predicted"/>
<dbReference type="EMBL" id="LN887698">
    <property type="protein sequence ID" value="CUR41804.1"/>
    <property type="molecule type" value="Genomic_DNA"/>
</dbReference>
<evidence type="ECO:0000259" key="2">
    <source>
        <dbReference type="Pfam" id="PF10651"/>
    </source>
</evidence>
<protein>
    <recommendedName>
        <fullName evidence="2">BppU N-terminal domain-containing protein</fullName>
    </recommendedName>
</protein>
<dbReference type="InterPro" id="IPR036514">
    <property type="entry name" value="SGNH_hydro_sf"/>
</dbReference>
<dbReference type="InterPro" id="IPR018913">
    <property type="entry name" value="BppU_N"/>
</dbReference>
<dbReference type="AlphaFoldDB" id="A0A0U5D715"/>
<dbReference type="Gene3D" id="3.40.50.1110">
    <property type="entry name" value="SGNH hydrolase"/>
    <property type="match status" value="1"/>
</dbReference>
<accession>A0A0U5D715</accession>
<feature type="domain" description="BppU N-terminal" evidence="2">
    <location>
        <begin position="5"/>
        <end position="152"/>
    </location>
</feature>
<dbReference type="Pfam" id="PF10651">
    <property type="entry name" value="BppU_N"/>
    <property type="match status" value="1"/>
</dbReference>
<feature type="region of interest" description="Disordered" evidence="1">
    <location>
        <begin position="169"/>
        <end position="199"/>
    </location>
</feature>
<dbReference type="SUPFAM" id="SSF52266">
    <property type="entry name" value="SGNH hydrolase"/>
    <property type="match status" value="1"/>
</dbReference>
<gene>
    <name evidence="3" type="ORF">LRLP16767_LRLP167_00155</name>
</gene>
<dbReference type="RefSeq" id="WP_339111640.1">
    <property type="nucleotide sequence ID" value="NZ_LN887698.1"/>
</dbReference>
<reference evidence="3" key="1">
    <citation type="submission" date="2015-10" db="EMBL/GenBank/DDBJ databases">
        <authorList>
            <person name="Gilbert D.G."/>
        </authorList>
    </citation>
    <scope>NUCLEOTIDE SEQUENCE</scope>
    <source>
        <strain evidence="3">Lp167-67</strain>
    </source>
</reference>
<sequence length="1052" mass="115153">MRVTIDLMKKSTQIIDLSNVINPRVGDDDLLLPLHIIYGDNQTDMRGKDVEFLSNDPNKKNIYIAGTCNTNTPGDNLYMGDLTFRFPAGTFKADGTYDPDKTMFRIVDKETQKVISSVNVKITVMKSNIEFDFDPDNSSYDSRLETMLHDFHDKGQTMLDEIKDLNNQANSNVSGDTATTAKEAKKQADQNAGDISDLKGEVAGARGRFANMAGREDSQDAAINQKESIVNANANYAALKQKDAQQDAVLAQKAGKFELEDKLAQMDLQPESYADLNAVQEKYPNGATQLIVTDDGHRAVYRNGQWIDGGIYQAAGIGDNSVGSKQVSTISASKIIDNQLSPSEAEGQGNINVVGNNEYVMIVSNEVQTADKLVGAFIPLTITNKGTLILTANITSSLDAGYTQPLFIADKNKTVLRQLSNVDVPDKSVSAGVKAEVPLDITENPGEYYLLITSKATGVVTYRNLTINASGIPSTTVVKEINDLATKIESSPMVTTRAFDTIVHNDVQLDRVSATYGIELTRDVNTITAKVNKANAAGDLQAIFFPVHVQNRNAAFTGTVKVAPIKFPETYTQQIYLADAERNLGEQLGTFPVNSQTSADFKVNLPASQDFCIALIASVTGTFELELTVNGSTGRNINLEEYATWLDSGTYDHAHMDISRINYPSLTAKTIDGVEYVSPYHTFGVDNGRLNAIYVWTEKAGTYSFCVGKLDQNNLIVDGKYFDLELAKGFNSIGMNIRTDAASNLFMKITDGVSLYEGNQAIKVQTVGQHIDLGMYSGDYFQDNHGFLPFGYDVTSLSPADRIKDVEDQQRENTASITQLKGSTILTANNGIKYKLVVANDGTLSTKNMTPNKVRVFGNSLTATPEGFGLAASDPQHDYYYLMSQYILGKNSKADIQRHATGAWEWSTNSSDRQKAFDDSFKPYLDADTDLVIVQCMENVNSVAAKQTLAQDSLTLLQNIKNVSPNAQIIWMYGWWGDRTVFDPAQNACDKVGAKGINLNDIGTQKSMQSYAGQSRTLQDGTVRKIQENEASHPGDAGMRAIADRLIANFDF</sequence>
<evidence type="ECO:0000256" key="1">
    <source>
        <dbReference type="SAM" id="MobiDB-lite"/>
    </source>
</evidence>
<evidence type="ECO:0000313" key="3">
    <source>
        <dbReference type="EMBL" id="CUR41804.1"/>
    </source>
</evidence>